<evidence type="ECO:0000256" key="2">
    <source>
        <dbReference type="RuleBase" id="RU363072"/>
    </source>
</evidence>
<dbReference type="EMBL" id="JACIJP010000004">
    <property type="protein sequence ID" value="MBB6124716.1"/>
    <property type="molecule type" value="Genomic_DNA"/>
</dbReference>
<keyword evidence="4" id="KW-1185">Reference proteome</keyword>
<dbReference type="Gene3D" id="2.40.160.180">
    <property type="entry name" value="Carbohydrate-selective porin OprB"/>
    <property type="match status" value="1"/>
</dbReference>
<dbReference type="InterPro" id="IPR007049">
    <property type="entry name" value="Carb-sel_porin_OprB"/>
</dbReference>
<sequence length="384" mass="41173">MKMARTLACAATIGIAPSVADAEERDGPGLDVQVAYTMDVFFVDPGAGKSSTDYLDNLDLIADADLERIAGWRGARAHLYGLVNLGGRPNDRAGTLQGINNIEVSRQAARLFEAWLEQDIGPRTSVLAGLYDLNSEFYANDAAGLLIAPAFGIGTELSATGPNGPSIFPSTALAIRVNQTIGKTGYARAALFNANARTLGDRRGIDTAFRDGALAIAEGGIEGRHKLALGLWRYTKRQDDVLLGNAAPRKAQGAYVLAETPVVEREDGLSLRLFLRAGISDGKTTPFRGGWQAGLLATHVLPTRPDSALTFGANEVWLSRGYRAQMAADGLRPARAERAFELSYSDTLATWLTVQPDVQWIIRPGGERDRSSAWVAGLRTTLAF</sequence>
<dbReference type="GO" id="GO:0016020">
    <property type="term" value="C:membrane"/>
    <property type="evidence" value="ECO:0007669"/>
    <property type="project" value="InterPro"/>
</dbReference>
<comment type="similarity">
    <text evidence="1 2">Belongs to the OprB family.</text>
</comment>
<accession>A0A841J5A5</accession>
<reference evidence="3 4" key="1">
    <citation type="submission" date="2020-08" db="EMBL/GenBank/DDBJ databases">
        <title>Genomic Encyclopedia of Type Strains, Phase IV (KMG-IV): sequencing the most valuable type-strain genomes for metagenomic binning, comparative biology and taxonomic classification.</title>
        <authorList>
            <person name="Goeker M."/>
        </authorList>
    </citation>
    <scope>NUCLEOTIDE SEQUENCE [LARGE SCALE GENOMIC DNA]</scope>
    <source>
        <strain evidence="3 4">DSM 102255</strain>
    </source>
</reference>
<name>A0A841J5A5_9SPHN</name>
<evidence type="ECO:0000313" key="4">
    <source>
        <dbReference type="Proteomes" id="UP000552700"/>
    </source>
</evidence>
<evidence type="ECO:0000313" key="3">
    <source>
        <dbReference type="EMBL" id="MBB6124716.1"/>
    </source>
</evidence>
<evidence type="ECO:0000256" key="1">
    <source>
        <dbReference type="ARBA" id="ARBA00008769"/>
    </source>
</evidence>
<dbReference type="InterPro" id="IPR038673">
    <property type="entry name" value="OprB_sf"/>
</dbReference>
<dbReference type="RefSeq" id="WP_221231038.1">
    <property type="nucleotide sequence ID" value="NZ_JACIJP010000004.1"/>
</dbReference>
<dbReference type="Proteomes" id="UP000552700">
    <property type="component" value="Unassembled WGS sequence"/>
</dbReference>
<protein>
    <submittedName>
        <fullName evidence="3">Porin</fullName>
    </submittedName>
</protein>
<dbReference type="InterPro" id="IPR052932">
    <property type="entry name" value="OprB_Porin"/>
</dbReference>
<dbReference type="GO" id="GO:0008643">
    <property type="term" value="P:carbohydrate transport"/>
    <property type="evidence" value="ECO:0007669"/>
    <property type="project" value="InterPro"/>
</dbReference>
<proteinExistence type="inferred from homology"/>
<organism evidence="3 4">
    <name type="scientific">Sphingobium subterraneum</name>
    <dbReference type="NCBI Taxonomy" id="627688"/>
    <lineage>
        <taxon>Bacteria</taxon>
        <taxon>Pseudomonadati</taxon>
        <taxon>Pseudomonadota</taxon>
        <taxon>Alphaproteobacteria</taxon>
        <taxon>Sphingomonadales</taxon>
        <taxon>Sphingomonadaceae</taxon>
        <taxon>Sphingobium</taxon>
    </lineage>
</organism>
<dbReference type="GO" id="GO:0015288">
    <property type="term" value="F:porin activity"/>
    <property type="evidence" value="ECO:0007669"/>
    <property type="project" value="InterPro"/>
</dbReference>
<dbReference type="PANTHER" id="PTHR37944">
    <property type="entry name" value="PORIN B"/>
    <property type="match status" value="1"/>
</dbReference>
<dbReference type="Pfam" id="PF04966">
    <property type="entry name" value="OprB"/>
    <property type="match status" value="1"/>
</dbReference>
<gene>
    <name evidence="3" type="ORF">FHS92_002469</name>
</gene>
<comment type="caution">
    <text evidence="3">The sequence shown here is derived from an EMBL/GenBank/DDBJ whole genome shotgun (WGS) entry which is preliminary data.</text>
</comment>
<dbReference type="AlphaFoldDB" id="A0A841J5A5"/>
<dbReference type="PANTHER" id="PTHR37944:SF1">
    <property type="entry name" value="PORIN B"/>
    <property type="match status" value="1"/>
</dbReference>